<protein>
    <recommendedName>
        <fullName evidence="6">PNPLA domain-containing protein</fullName>
    </recommendedName>
</protein>
<feature type="short sequence motif" description="GXSXG" evidence="4">
    <location>
        <begin position="69"/>
        <end position="73"/>
    </location>
</feature>
<dbReference type="Pfam" id="PF01734">
    <property type="entry name" value="Patatin"/>
    <property type="match status" value="1"/>
</dbReference>
<keyword evidence="1 4" id="KW-0378">Hydrolase</keyword>
<feature type="region of interest" description="Disordered" evidence="5">
    <location>
        <begin position="430"/>
        <end position="453"/>
    </location>
</feature>
<dbReference type="GO" id="GO:0046486">
    <property type="term" value="P:glycerolipid metabolic process"/>
    <property type="evidence" value="ECO:0007669"/>
    <property type="project" value="UniProtKB-ARBA"/>
</dbReference>
<dbReference type="PROSITE" id="PS51635">
    <property type="entry name" value="PNPLA"/>
    <property type="match status" value="1"/>
</dbReference>
<organism evidence="7 8">
    <name type="scientific">Cladophialophora chaetospira</name>
    <dbReference type="NCBI Taxonomy" id="386627"/>
    <lineage>
        <taxon>Eukaryota</taxon>
        <taxon>Fungi</taxon>
        <taxon>Dikarya</taxon>
        <taxon>Ascomycota</taxon>
        <taxon>Pezizomycotina</taxon>
        <taxon>Eurotiomycetes</taxon>
        <taxon>Chaetothyriomycetidae</taxon>
        <taxon>Chaetothyriales</taxon>
        <taxon>Herpotrichiellaceae</taxon>
        <taxon>Cladophialophora</taxon>
    </lineage>
</organism>
<evidence type="ECO:0000256" key="3">
    <source>
        <dbReference type="ARBA" id="ARBA00023098"/>
    </source>
</evidence>
<dbReference type="GO" id="GO:0016042">
    <property type="term" value="P:lipid catabolic process"/>
    <property type="evidence" value="ECO:0007669"/>
    <property type="project" value="UniProtKB-UniRule"/>
</dbReference>
<evidence type="ECO:0000313" key="8">
    <source>
        <dbReference type="Proteomes" id="UP001172673"/>
    </source>
</evidence>
<dbReference type="PANTHER" id="PTHR24185:SF1">
    <property type="entry name" value="CALCIUM-INDEPENDENT PHOSPHOLIPASE A2-GAMMA"/>
    <property type="match status" value="1"/>
</dbReference>
<dbReference type="AlphaFoldDB" id="A0AA38XDM0"/>
<sequence length="542" mass="60081">MTPEPAKQTTALRPVAIVSLDGGGVRGLSSLLILQRLLGLVTEELVEAGVHSPDNATVRPQDVFDVATGTSTGGLIVLMMVKLDMSLDECIQQYKKLSRRVFSKRRSLVKRIFGSDWSKYSGNRLQKAVEDLLESRNHPVTLMMRSASQNSMRGTVLCHEVQQPHSIFFCTEECQGPYQQYMLQYDLEMRHAARATSAAPSYFQEMTIEERYFVDGGYGQTNNPSWESKVHYHRNHDVTRGRQLVMINVGTGSIPTYANVDRLQTRPWWTRFVPAGLLKALGLVADLVQMATDSEQPAERLRYISEETPTQLFFKRFSADTGIHKIQLDDWKAVEDTDGVGVIEERTKAYLNDPLVLSDLKQAAQKLAEVYCRRREDVKAVTSEAALNDQESINLSISVVVAGKPGESSTAGQAHFAPGAEAVPSLVTGTELTQSPDPSPPQTPEPDGKLPLPTTATESQEILQGQGQQFKDNVVPTMAHLNPGSAERSRSPRARRALTMPVSLLRVEEERLSSLEWAKPAATNTCNETPTSSSRDSSRRLR</sequence>
<dbReference type="Gene3D" id="3.40.1090.10">
    <property type="entry name" value="Cytosolic phospholipase A2 catalytic domain"/>
    <property type="match status" value="1"/>
</dbReference>
<proteinExistence type="predicted"/>
<keyword evidence="3 4" id="KW-0443">Lipid metabolism</keyword>
<keyword evidence="2 4" id="KW-0442">Lipid degradation</keyword>
<dbReference type="GO" id="GO:0047499">
    <property type="term" value="F:calcium-independent phospholipase A2 activity"/>
    <property type="evidence" value="ECO:0007669"/>
    <property type="project" value="TreeGrafter"/>
</dbReference>
<feature type="compositionally biased region" description="Polar residues" evidence="5">
    <location>
        <begin position="522"/>
        <end position="531"/>
    </location>
</feature>
<dbReference type="GO" id="GO:0016020">
    <property type="term" value="C:membrane"/>
    <property type="evidence" value="ECO:0007669"/>
    <property type="project" value="TreeGrafter"/>
</dbReference>
<feature type="short sequence motif" description="DGA/G" evidence="4">
    <location>
        <begin position="215"/>
        <end position="217"/>
    </location>
</feature>
<evidence type="ECO:0000256" key="2">
    <source>
        <dbReference type="ARBA" id="ARBA00022963"/>
    </source>
</evidence>
<feature type="region of interest" description="Disordered" evidence="5">
    <location>
        <begin position="478"/>
        <end position="497"/>
    </location>
</feature>
<evidence type="ECO:0000256" key="1">
    <source>
        <dbReference type="ARBA" id="ARBA00022801"/>
    </source>
</evidence>
<name>A0AA38XDM0_9EURO</name>
<dbReference type="GO" id="GO:0019369">
    <property type="term" value="P:arachidonate metabolic process"/>
    <property type="evidence" value="ECO:0007669"/>
    <property type="project" value="TreeGrafter"/>
</dbReference>
<evidence type="ECO:0000256" key="4">
    <source>
        <dbReference type="PROSITE-ProRule" id="PRU01161"/>
    </source>
</evidence>
<dbReference type="InterPro" id="IPR016035">
    <property type="entry name" value="Acyl_Trfase/lysoPLipase"/>
</dbReference>
<evidence type="ECO:0000256" key="5">
    <source>
        <dbReference type="SAM" id="MobiDB-lite"/>
    </source>
</evidence>
<keyword evidence="8" id="KW-1185">Reference proteome</keyword>
<comment type="caution">
    <text evidence="7">The sequence shown here is derived from an EMBL/GenBank/DDBJ whole genome shotgun (WGS) entry which is preliminary data.</text>
</comment>
<feature type="domain" description="PNPLA" evidence="6">
    <location>
        <begin position="18"/>
        <end position="229"/>
    </location>
</feature>
<dbReference type="SUPFAM" id="SSF52151">
    <property type="entry name" value="FabD/lysophospholipase-like"/>
    <property type="match status" value="1"/>
</dbReference>
<accession>A0AA38XDM0</accession>
<dbReference type="Proteomes" id="UP001172673">
    <property type="component" value="Unassembled WGS sequence"/>
</dbReference>
<gene>
    <name evidence="7" type="ORF">H2200_004609</name>
</gene>
<evidence type="ECO:0000313" key="7">
    <source>
        <dbReference type="EMBL" id="KAJ9611425.1"/>
    </source>
</evidence>
<dbReference type="PANTHER" id="PTHR24185">
    <property type="entry name" value="CALCIUM-INDEPENDENT PHOSPHOLIPASE A2-GAMMA"/>
    <property type="match status" value="1"/>
</dbReference>
<feature type="short sequence motif" description="GXGXXG" evidence="4">
    <location>
        <begin position="22"/>
        <end position="27"/>
    </location>
</feature>
<feature type="region of interest" description="Disordered" evidence="5">
    <location>
        <begin position="519"/>
        <end position="542"/>
    </location>
</feature>
<dbReference type="InterPro" id="IPR002641">
    <property type="entry name" value="PNPLA_dom"/>
</dbReference>
<feature type="active site" description="Proton acceptor" evidence="4">
    <location>
        <position position="215"/>
    </location>
</feature>
<evidence type="ECO:0000259" key="6">
    <source>
        <dbReference type="PROSITE" id="PS51635"/>
    </source>
</evidence>
<feature type="active site" description="Nucleophile" evidence="4">
    <location>
        <position position="71"/>
    </location>
</feature>
<reference evidence="7" key="1">
    <citation type="submission" date="2022-10" db="EMBL/GenBank/DDBJ databases">
        <title>Culturing micro-colonial fungi from biological soil crusts in the Mojave desert and describing Neophaeococcomyces mojavensis, and introducing the new genera and species Taxawa tesnikishii.</title>
        <authorList>
            <person name="Kurbessoian T."/>
            <person name="Stajich J.E."/>
        </authorList>
    </citation>
    <scope>NUCLEOTIDE SEQUENCE</scope>
    <source>
        <strain evidence="7">TK_41</strain>
    </source>
</reference>
<dbReference type="EMBL" id="JAPDRK010000006">
    <property type="protein sequence ID" value="KAJ9611425.1"/>
    <property type="molecule type" value="Genomic_DNA"/>
</dbReference>